<evidence type="ECO:0008006" key="10">
    <source>
        <dbReference type="Google" id="ProtNLM"/>
    </source>
</evidence>
<keyword evidence="6" id="KW-0012">Acyltransferase</keyword>
<feature type="transmembrane region" description="Helical" evidence="7">
    <location>
        <begin position="50"/>
        <end position="72"/>
    </location>
</feature>
<evidence type="ECO:0000256" key="3">
    <source>
        <dbReference type="ARBA" id="ARBA00022989"/>
    </source>
</evidence>
<evidence type="ECO:0000256" key="7">
    <source>
        <dbReference type="SAM" id="Phobius"/>
    </source>
</evidence>
<dbReference type="OrthoDB" id="272512at2759"/>
<keyword evidence="2 7" id="KW-0812">Transmembrane</keyword>
<feature type="transmembrane region" description="Helical" evidence="7">
    <location>
        <begin position="84"/>
        <end position="102"/>
    </location>
</feature>
<sequence length="362" mass="41032">MEKYSRWRDPSTGIQPYLPPVPPRTETSLLFSLSNVIHYIVGPVQGILKFALVVVTGLLYLILVPVLGTLLMPLGPLQGIWKRTFSSICLRLILFFTGFFYIKSEPVSIRKGRNKASKSPSLNAKSGDIIVTNWTSYIEVIYLTLRFNPIFTQIIPSVNKVRKLSLWQAIRSCVLTPPLTPKEAGVDEKDLYTLKELSALAKEKKSGPVVVFPEATTSNGRALLKFSAPLFNEFNPTDRDGRFHVMTFKYEYSYMPPTYTVGYQFFHFLSLCSQFSNTLRVRFLLDEEAPCSTDRSVNTADLAALAGSEDLVGDQFLLALGNLGRLRKTNLDLNDKRDFLEYYYLRNKKVQTTHTSGIKKRK</sequence>
<dbReference type="EMBL" id="MCGE01000001">
    <property type="protein sequence ID" value="ORZ25478.1"/>
    <property type="molecule type" value="Genomic_DNA"/>
</dbReference>
<evidence type="ECO:0000256" key="1">
    <source>
        <dbReference type="ARBA" id="ARBA00022679"/>
    </source>
</evidence>
<keyword evidence="3 7" id="KW-1133">Transmembrane helix</keyword>
<keyword evidence="4" id="KW-0443">Lipid metabolism</keyword>
<organism evidence="8 9">
    <name type="scientific">Absidia repens</name>
    <dbReference type="NCBI Taxonomy" id="90262"/>
    <lineage>
        <taxon>Eukaryota</taxon>
        <taxon>Fungi</taxon>
        <taxon>Fungi incertae sedis</taxon>
        <taxon>Mucoromycota</taxon>
        <taxon>Mucoromycotina</taxon>
        <taxon>Mucoromycetes</taxon>
        <taxon>Mucorales</taxon>
        <taxon>Cunninghamellaceae</taxon>
        <taxon>Absidia</taxon>
    </lineage>
</organism>
<keyword evidence="5 7" id="KW-0472">Membrane</keyword>
<name>A0A1X2J0Z9_9FUNG</name>
<accession>A0A1X2J0Z9</accession>
<protein>
    <recommendedName>
        <fullName evidence="10">Phospholipid/glycerol acyltransferase domain-containing protein</fullName>
    </recommendedName>
</protein>
<keyword evidence="9" id="KW-1185">Reference proteome</keyword>
<evidence type="ECO:0000256" key="4">
    <source>
        <dbReference type="ARBA" id="ARBA00023098"/>
    </source>
</evidence>
<dbReference type="STRING" id="90262.A0A1X2J0Z9"/>
<dbReference type="GO" id="GO:0016746">
    <property type="term" value="F:acyltransferase activity"/>
    <property type="evidence" value="ECO:0007669"/>
    <property type="project" value="UniProtKB-KW"/>
</dbReference>
<dbReference type="PANTHER" id="PTHR23063">
    <property type="entry name" value="PHOSPHOLIPID ACYLTRANSFERASE"/>
    <property type="match status" value="1"/>
</dbReference>
<evidence type="ECO:0000313" key="9">
    <source>
        <dbReference type="Proteomes" id="UP000193560"/>
    </source>
</evidence>
<evidence type="ECO:0000256" key="2">
    <source>
        <dbReference type="ARBA" id="ARBA00022692"/>
    </source>
</evidence>
<dbReference type="GO" id="GO:0006629">
    <property type="term" value="P:lipid metabolic process"/>
    <property type="evidence" value="ECO:0007669"/>
    <property type="project" value="UniProtKB-KW"/>
</dbReference>
<comment type="caution">
    <text evidence="8">The sequence shown here is derived from an EMBL/GenBank/DDBJ whole genome shotgun (WGS) entry which is preliminary data.</text>
</comment>
<evidence type="ECO:0000313" key="8">
    <source>
        <dbReference type="EMBL" id="ORZ25478.1"/>
    </source>
</evidence>
<dbReference type="AlphaFoldDB" id="A0A1X2J0Z9"/>
<keyword evidence="1" id="KW-0808">Transferase</keyword>
<gene>
    <name evidence="8" type="ORF">BCR42DRAFT_445256</name>
</gene>
<evidence type="ECO:0000256" key="6">
    <source>
        <dbReference type="ARBA" id="ARBA00023315"/>
    </source>
</evidence>
<proteinExistence type="predicted"/>
<dbReference type="Proteomes" id="UP000193560">
    <property type="component" value="Unassembled WGS sequence"/>
</dbReference>
<reference evidence="8 9" key="1">
    <citation type="submission" date="2016-07" db="EMBL/GenBank/DDBJ databases">
        <title>Pervasive Adenine N6-methylation of Active Genes in Fungi.</title>
        <authorList>
            <consortium name="DOE Joint Genome Institute"/>
            <person name="Mondo S.J."/>
            <person name="Dannebaum R.O."/>
            <person name="Kuo R.C."/>
            <person name="Labutti K."/>
            <person name="Haridas S."/>
            <person name="Kuo A."/>
            <person name="Salamov A."/>
            <person name="Ahrendt S.R."/>
            <person name="Lipzen A."/>
            <person name="Sullivan W."/>
            <person name="Andreopoulos W.B."/>
            <person name="Clum A."/>
            <person name="Lindquist E."/>
            <person name="Daum C."/>
            <person name="Ramamoorthy G.K."/>
            <person name="Gryganskyi A."/>
            <person name="Culley D."/>
            <person name="Magnuson J.K."/>
            <person name="James T.Y."/>
            <person name="O'Malley M.A."/>
            <person name="Stajich J.E."/>
            <person name="Spatafora J.W."/>
            <person name="Visel A."/>
            <person name="Grigoriev I.V."/>
        </authorList>
    </citation>
    <scope>NUCLEOTIDE SEQUENCE [LARGE SCALE GENOMIC DNA]</scope>
    <source>
        <strain evidence="8 9">NRRL 1336</strain>
    </source>
</reference>
<dbReference type="PANTHER" id="PTHR23063:SF60">
    <property type="entry name" value="LYSOPHOSPHATIDIC ACID:OLEOYL-COA ACYLTRANSFERASE 1"/>
    <property type="match status" value="1"/>
</dbReference>
<evidence type="ECO:0000256" key="5">
    <source>
        <dbReference type="ARBA" id="ARBA00023136"/>
    </source>
</evidence>